<dbReference type="EMBL" id="BJNB01000016">
    <property type="protein sequence ID" value="GEB97751.1"/>
    <property type="molecule type" value="Genomic_DNA"/>
</dbReference>
<organism evidence="1 3">
    <name type="scientific">Corynebacterium flavescens</name>
    <dbReference type="NCBI Taxonomy" id="28028"/>
    <lineage>
        <taxon>Bacteria</taxon>
        <taxon>Bacillati</taxon>
        <taxon>Actinomycetota</taxon>
        <taxon>Actinomycetes</taxon>
        <taxon>Mycobacteriales</taxon>
        <taxon>Corynebacteriaceae</taxon>
        <taxon>Corynebacterium</taxon>
    </lineage>
</organism>
<proteinExistence type="predicted"/>
<evidence type="ECO:0000313" key="4">
    <source>
        <dbReference type="Proteomes" id="UP000315353"/>
    </source>
</evidence>
<dbReference type="Proteomes" id="UP000315353">
    <property type="component" value="Unassembled WGS sequence"/>
</dbReference>
<reference evidence="2 4" key="2">
    <citation type="submission" date="2019-06" db="EMBL/GenBank/DDBJ databases">
        <title>Whole genome shotgun sequence of Corynebacterium flavescens NBRC 14136.</title>
        <authorList>
            <person name="Hosoyama A."/>
            <person name="Uohara A."/>
            <person name="Ohji S."/>
            <person name="Ichikawa N."/>
        </authorList>
    </citation>
    <scope>NUCLEOTIDE SEQUENCE [LARGE SCALE GENOMIC DNA]</scope>
    <source>
        <strain evidence="2 4">NBRC 14136</strain>
    </source>
</reference>
<dbReference type="AlphaFoldDB" id="A0A1L7CNG9"/>
<dbReference type="Proteomes" id="UP000185479">
    <property type="component" value="Chromosome"/>
</dbReference>
<dbReference type="EMBL" id="CP009246">
    <property type="protein sequence ID" value="APT87397.1"/>
    <property type="molecule type" value="Genomic_DNA"/>
</dbReference>
<name>A0A1L7CNG9_CORFL</name>
<evidence type="ECO:0000313" key="1">
    <source>
        <dbReference type="EMBL" id="APT87397.1"/>
    </source>
</evidence>
<accession>A0A1L7CNG9</accession>
<dbReference type="KEGG" id="cfc:CFLV_09565"/>
<dbReference type="GeneID" id="82880944"/>
<gene>
    <name evidence="2" type="ORF">CFL01nite_12460</name>
    <name evidence="1" type="ORF">CFLV_09565</name>
</gene>
<evidence type="ECO:0000313" key="2">
    <source>
        <dbReference type="EMBL" id="GEB97751.1"/>
    </source>
</evidence>
<keyword evidence="3" id="KW-1185">Reference proteome</keyword>
<protein>
    <submittedName>
        <fullName evidence="1">Uncharacterized protein</fullName>
    </submittedName>
</protein>
<evidence type="ECO:0000313" key="3">
    <source>
        <dbReference type="Proteomes" id="UP000185479"/>
    </source>
</evidence>
<sequence>MNNHNKAVEVLDLLDHEYNYSEGEWPDNETVVQALADAGLLAPEPPKIINADVLSWHYGQITLKDGGIAVDRSVDEFESEEWFSLEGARQYAIALLAAANYAEEVGQ</sequence>
<dbReference type="RefSeq" id="WP_075730327.1">
    <property type="nucleotide sequence ID" value="NZ_BJNB01000016.1"/>
</dbReference>
<reference evidence="1 3" key="1">
    <citation type="submission" date="2014-08" db="EMBL/GenBank/DDBJ databases">
        <title>Complete genome sequence of Corynebacterium flavescens OJ8(T)(=DSM 20296(T)), isolated from cheese.</title>
        <authorList>
            <person name="Ruckert C."/>
            <person name="Albersmeier A."/>
            <person name="Winkler A."/>
            <person name="Kalinowski J."/>
        </authorList>
    </citation>
    <scope>NUCLEOTIDE SEQUENCE [LARGE SCALE GENOMIC DNA]</scope>
    <source>
        <strain evidence="1 3">OJ8</strain>
    </source>
</reference>